<protein>
    <submittedName>
        <fullName evidence="2">Uncharacterized protein</fullName>
    </submittedName>
</protein>
<keyword evidence="1" id="KW-0472">Membrane</keyword>
<dbReference type="Proteomes" id="UP000003692">
    <property type="component" value="Unassembled WGS sequence"/>
</dbReference>
<accession>D4F447</accession>
<evidence type="ECO:0000313" key="2">
    <source>
        <dbReference type="EMBL" id="EFE23455.1"/>
    </source>
</evidence>
<dbReference type="EMBL" id="ADGK01000086">
    <property type="protein sequence ID" value="EFE23455.1"/>
    <property type="molecule type" value="Genomic_DNA"/>
</dbReference>
<evidence type="ECO:0000256" key="1">
    <source>
        <dbReference type="SAM" id="Phobius"/>
    </source>
</evidence>
<proteinExistence type="predicted"/>
<comment type="caution">
    <text evidence="2">The sequence shown here is derived from an EMBL/GenBank/DDBJ whole genome shotgun (WGS) entry which is preliminary data.</text>
</comment>
<dbReference type="AlphaFoldDB" id="D4F447"/>
<name>D4F447_EDWTA</name>
<feature type="transmembrane region" description="Helical" evidence="1">
    <location>
        <begin position="22"/>
        <end position="41"/>
    </location>
</feature>
<gene>
    <name evidence="2" type="ORF">EDWATA_01515</name>
</gene>
<dbReference type="HOGENOM" id="CLU_3199159_0_0_6"/>
<keyword evidence="1" id="KW-1133">Transmembrane helix</keyword>
<keyword evidence="1" id="KW-0812">Transmembrane</keyword>
<reference evidence="2 3" key="1">
    <citation type="submission" date="2010-02" db="EMBL/GenBank/DDBJ databases">
        <authorList>
            <person name="Weinstock G."/>
            <person name="Sodergren E."/>
            <person name="Clifton S."/>
            <person name="Fulton L."/>
            <person name="Fulton B."/>
            <person name="Courtney L."/>
            <person name="Fronick C."/>
            <person name="Harrison M."/>
            <person name="Strong C."/>
            <person name="Farmer C."/>
            <person name="Delahaunty K."/>
            <person name="Markovic C."/>
            <person name="Hall O."/>
            <person name="Minx P."/>
            <person name="Tomlinson C."/>
            <person name="Mitreva M."/>
            <person name="Nelson J."/>
            <person name="Hou S."/>
            <person name="Wollam A."/>
            <person name="Pepin K.H."/>
            <person name="Johnson M."/>
            <person name="Bhonagiri V."/>
            <person name="Zhang X."/>
            <person name="Suruliraj S."/>
            <person name="Warren W."/>
            <person name="Chinwalla A."/>
            <person name="Mardis E.R."/>
            <person name="Wilson R.K."/>
        </authorList>
    </citation>
    <scope>NUCLEOTIDE SEQUENCE [LARGE SCALE GENOMIC DNA]</scope>
    <source>
        <strain evidence="2 3">ATCC 23685</strain>
    </source>
</reference>
<organism evidence="2 3">
    <name type="scientific">Edwardsiella tarda ATCC 23685</name>
    <dbReference type="NCBI Taxonomy" id="500638"/>
    <lineage>
        <taxon>Bacteria</taxon>
        <taxon>Pseudomonadati</taxon>
        <taxon>Pseudomonadota</taxon>
        <taxon>Gammaproteobacteria</taxon>
        <taxon>Enterobacterales</taxon>
        <taxon>Hafniaceae</taxon>
        <taxon>Edwardsiella</taxon>
    </lineage>
</organism>
<sequence length="45" mass="5225">MQPIYFYAGNIYSMLIFCENVIAARSVVRCLFSYSILIYLIRVIG</sequence>
<evidence type="ECO:0000313" key="3">
    <source>
        <dbReference type="Proteomes" id="UP000003692"/>
    </source>
</evidence>